<protein>
    <recommendedName>
        <fullName evidence="7">TIGR03943 family protein</fullName>
    </recommendedName>
</protein>
<feature type="transmembrane region" description="Helical" evidence="2">
    <location>
        <begin position="7"/>
        <end position="26"/>
    </location>
</feature>
<feature type="domain" description="DUF1980" evidence="3">
    <location>
        <begin position="9"/>
        <end position="121"/>
    </location>
</feature>
<dbReference type="eggNOG" id="COG3689">
    <property type="taxonomic scope" value="Bacteria"/>
</dbReference>
<dbReference type="InterPro" id="IPR015402">
    <property type="entry name" value="DUF1980"/>
</dbReference>
<dbReference type="PANTHER" id="PTHR40047">
    <property type="entry name" value="UPF0703 PROTEIN YCGQ"/>
    <property type="match status" value="1"/>
</dbReference>
<evidence type="ECO:0000259" key="3">
    <source>
        <dbReference type="Pfam" id="PF09323"/>
    </source>
</evidence>
<keyword evidence="2" id="KW-1133">Transmembrane helix</keyword>
<keyword evidence="6" id="KW-1185">Reference proteome</keyword>
<evidence type="ECO:0000256" key="2">
    <source>
        <dbReference type="SAM" id="Phobius"/>
    </source>
</evidence>
<evidence type="ECO:0000313" key="5">
    <source>
        <dbReference type="EMBL" id="CDQ40535.1"/>
    </source>
</evidence>
<dbReference type="InterPro" id="IPR052955">
    <property type="entry name" value="UPF0703_membrane_permease"/>
</dbReference>
<evidence type="ECO:0008006" key="7">
    <source>
        <dbReference type="Google" id="ProtNLM"/>
    </source>
</evidence>
<dbReference type="Pfam" id="PF21537">
    <property type="entry name" value="DUF1980_C"/>
    <property type="match status" value="1"/>
</dbReference>
<feature type="region of interest" description="Disordered" evidence="1">
    <location>
        <begin position="131"/>
        <end position="167"/>
    </location>
</feature>
<dbReference type="EMBL" id="CCDP010000002">
    <property type="protein sequence ID" value="CDQ40535.1"/>
    <property type="molecule type" value="Genomic_DNA"/>
</dbReference>
<dbReference type="PANTHER" id="PTHR40047:SF1">
    <property type="entry name" value="UPF0703 PROTEIN YCGQ"/>
    <property type="match status" value="1"/>
</dbReference>
<dbReference type="Proteomes" id="UP000028875">
    <property type="component" value="Unassembled WGS sequence"/>
</dbReference>
<reference evidence="5 6" key="1">
    <citation type="submission" date="2014-03" db="EMBL/GenBank/DDBJ databases">
        <authorList>
            <person name="Urmite Genomes U."/>
        </authorList>
    </citation>
    <scope>NUCLEOTIDE SEQUENCE [LARGE SCALE GENOMIC DNA]</scope>
    <source>
        <strain evidence="5 6">Vm-5</strain>
    </source>
</reference>
<dbReference type="RefSeq" id="WP_038245576.1">
    <property type="nucleotide sequence ID" value="NZ_BNER01000011.1"/>
</dbReference>
<gene>
    <name evidence="5" type="ORF">BN990_02860</name>
</gene>
<dbReference type="InterPro" id="IPR048447">
    <property type="entry name" value="DUF1980_C"/>
</dbReference>
<evidence type="ECO:0000256" key="1">
    <source>
        <dbReference type="SAM" id="MobiDB-lite"/>
    </source>
</evidence>
<name>A0A024QEC8_9BACI</name>
<dbReference type="AlphaFoldDB" id="A0A024QEC8"/>
<comment type="caution">
    <text evidence="5">The sequence shown here is derived from an EMBL/GenBank/DDBJ whole genome shotgun (WGS) entry which is preliminary data.</text>
</comment>
<sequence length="308" mass="35292">MRFYFQQAVRAFILILFTIYIVKLHYTGDILKLINPKYGTISMIGVVILLILFVTQLHRVFSKHDEHKHNHDHEDHHHDHGYSPLNGRKLVSYFIIVLPLITGFLLPPSTLDASIAAKKGAMLSITNNAMQEQNSGQPQEKEESADENMENEQPIHQNAPDPNLDSNTISMEKYDQIVNQLGEQDSILMSEQVYSTYYEMINKEMDSFVGKEISLKGFVYKEDDFKSNQLVLGRFLITHCVADSSIIGFLSSVEDATELTEDTWVEATGTIYIEEYNGTRMPAINISDYQVIDEPEQPYLYPITIKYK</sequence>
<accession>A0A024QEC8</accession>
<reference evidence="6" key="2">
    <citation type="submission" date="2014-05" db="EMBL/GenBank/DDBJ databases">
        <title>Draft genome sequence of Virgibacillus massiliensis Vm-5.</title>
        <authorList>
            <person name="Khelaifia S."/>
            <person name="Croce O."/>
            <person name="Lagier J.C."/>
            <person name="Raoult D."/>
        </authorList>
    </citation>
    <scope>NUCLEOTIDE SEQUENCE [LARGE SCALE GENOMIC DNA]</scope>
    <source>
        <strain evidence="6">Vm-5</strain>
    </source>
</reference>
<feature type="domain" description="DUF1980" evidence="4">
    <location>
        <begin position="171"/>
        <end position="302"/>
    </location>
</feature>
<dbReference type="STRING" id="1462526.BN990_02860"/>
<organism evidence="5 6">
    <name type="scientific">Virgibacillus massiliensis</name>
    <dbReference type="NCBI Taxonomy" id="1462526"/>
    <lineage>
        <taxon>Bacteria</taxon>
        <taxon>Bacillati</taxon>
        <taxon>Bacillota</taxon>
        <taxon>Bacilli</taxon>
        <taxon>Bacillales</taxon>
        <taxon>Bacillaceae</taxon>
        <taxon>Virgibacillus</taxon>
    </lineage>
</organism>
<proteinExistence type="predicted"/>
<feature type="transmembrane region" description="Helical" evidence="2">
    <location>
        <begin position="90"/>
        <end position="107"/>
    </location>
</feature>
<evidence type="ECO:0000313" key="6">
    <source>
        <dbReference type="Proteomes" id="UP000028875"/>
    </source>
</evidence>
<dbReference type="Pfam" id="PF09323">
    <property type="entry name" value="DUF1980"/>
    <property type="match status" value="1"/>
</dbReference>
<dbReference type="InterPro" id="IPR048493">
    <property type="entry name" value="DUF1980_N"/>
</dbReference>
<dbReference type="NCBIfam" id="TIGR03943">
    <property type="entry name" value="TIGR03943 family putative permease subunit"/>
    <property type="match status" value="1"/>
</dbReference>
<feature type="transmembrane region" description="Helical" evidence="2">
    <location>
        <begin position="38"/>
        <end position="58"/>
    </location>
</feature>
<keyword evidence="2" id="KW-0472">Membrane</keyword>
<dbReference type="OrthoDB" id="9770408at2"/>
<keyword evidence="2" id="KW-0812">Transmembrane</keyword>
<evidence type="ECO:0000259" key="4">
    <source>
        <dbReference type="Pfam" id="PF21537"/>
    </source>
</evidence>